<dbReference type="InterPro" id="IPR036249">
    <property type="entry name" value="Thioredoxin-like_sf"/>
</dbReference>
<reference evidence="4 5" key="1">
    <citation type="submission" date="2019-08" db="EMBL/GenBank/DDBJ databases">
        <title>In-depth cultivation of the pig gut microbiome towards novel bacterial diversity and tailored functional studies.</title>
        <authorList>
            <person name="Wylensek D."/>
            <person name="Hitch T.C.A."/>
            <person name="Clavel T."/>
        </authorList>
    </citation>
    <scope>NUCLEOTIDE SEQUENCE [LARGE SCALE GENOMIC DNA]</scope>
    <source>
        <strain evidence="4 5">WCA-SAB-591-4A-A</strain>
    </source>
</reference>
<dbReference type="PROSITE" id="PS51257">
    <property type="entry name" value="PROKAR_LIPOPROTEIN"/>
    <property type="match status" value="1"/>
</dbReference>
<protein>
    <submittedName>
        <fullName evidence="4">TlpA family protein disulfide reductase</fullName>
    </submittedName>
</protein>
<dbReference type="GO" id="GO:0016209">
    <property type="term" value="F:antioxidant activity"/>
    <property type="evidence" value="ECO:0007669"/>
    <property type="project" value="InterPro"/>
</dbReference>
<dbReference type="InterPro" id="IPR050553">
    <property type="entry name" value="Thioredoxin_ResA/DsbE_sf"/>
</dbReference>
<organism evidence="4 5">
    <name type="scientific">Peptostreptococcus porci</name>
    <dbReference type="NCBI Taxonomy" id="2652282"/>
    <lineage>
        <taxon>Bacteria</taxon>
        <taxon>Bacillati</taxon>
        <taxon>Bacillota</taxon>
        <taxon>Clostridia</taxon>
        <taxon>Peptostreptococcales</taxon>
        <taxon>Peptostreptococcaceae</taxon>
        <taxon>Peptostreptococcus</taxon>
    </lineage>
</organism>
<proteinExistence type="predicted"/>
<sequence length="194" mass="21492">MVMKMKKITSLMLCGLVVATLATGCSQNKGADKGTEGQTTASTTSGESEMFPKIDLKDTMGNKVDNSIFKNNKLTILNMWNTGCQACIDEMPNLEKMNKNFEKMGAKIVGVNYDIQNEPNQVKDIIKKQGVTYQNVIVNSNSNEEIRSYMEKIFAYPTTVFVNSEGKIVGQMEGAIDGPDRVKEIEKIIKDNSK</sequence>
<evidence type="ECO:0000313" key="5">
    <source>
        <dbReference type="Proteomes" id="UP000440713"/>
    </source>
</evidence>
<dbReference type="InterPro" id="IPR013766">
    <property type="entry name" value="Thioredoxin_domain"/>
</dbReference>
<evidence type="ECO:0000259" key="3">
    <source>
        <dbReference type="PROSITE" id="PS51352"/>
    </source>
</evidence>
<feature type="region of interest" description="Disordered" evidence="1">
    <location>
        <begin position="28"/>
        <end position="48"/>
    </location>
</feature>
<comment type="caution">
    <text evidence="4">The sequence shown here is derived from an EMBL/GenBank/DDBJ whole genome shotgun (WGS) entry which is preliminary data.</text>
</comment>
<evidence type="ECO:0000313" key="4">
    <source>
        <dbReference type="EMBL" id="MST62949.1"/>
    </source>
</evidence>
<name>A0A6N7XIM5_9FIRM</name>
<evidence type="ECO:0000256" key="1">
    <source>
        <dbReference type="SAM" id="MobiDB-lite"/>
    </source>
</evidence>
<dbReference type="SUPFAM" id="SSF52833">
    <property type="entry name" value="Thioredoxin-like"/>
    <property type="match status" value="1"/>
</dbReference>
<evidence type="ECO:0000256" key="2">
    <source>
        <dbReference type="SAM" id="SignalP"/>
    </source>
</evidence>
<dbReference type="EMBL" id="VUNE01000004">
    <property type="protein sequence ID" value="MST62949.1"/>
    <property type="molecule type" value="Genomic_DNA"/>
</dbReference>
<dbReference type="Pfam" id="PF00578">
    <property type="entry name" value="AhpC-TSA"/>
    <property type="match status" value="1"/>
</dbReference>
<dbReference type="InterPro" id="IPR000866">
    <property type="entry name" value="AhpC/TSA"/>
</dbReference>
<dbReference type="Proteomes" id="UP000440713">
    <property type="component" value="Unassembled WGS sequence"/>
</dbReference>
<gene>
    <name evidence="4" type="ORF">FYJ71_08190</name>
</gene>
<feature type="chain" id="PRO_5038976381" evidence="2">
    <location>
        <begin position="23"/>
        <end position="194"/>
    </location>
</feature>
<dbReference type="AlphaFoldDB" id="A0A6N7XIM5"/>
<dbReference type="CDD" id="cd02966">
    <property type="entry name" value="TlpA_like_family"/>
    <property type="match status" value="1"/>
</dbReference>
<dbReference type="PANTHER" id="PTHR42852">
    <property type="entry name" value="THIOL:DISULFIDE INTERCHANGE PROTEIN DSBE"/>
    <property type="match status" value="1"/>
</dbReference>
<feature type="domain" description="Thioredoxin" evidence="3">
    <location>
        <begin position="45"/>
        <end position="194"/>
    </location>
</feature>
<keyword evidence="5" id="KW-1185">Reference proteome</keyword>
<dbReference type="GO" id="GO:0016491">
    <property type="term" value="F:oxidoreductase activity"/>
    <property type="evidence" value="ECO:0007669"/>
    <property type="project" value="InterPro"/>
</dbReference>
<dbReference type="PANTHER" id="PTHR42852:SF17">
    <property type="entry name" value="THIOREDOXIN-LIKE PROTEIN HI_1115"/>
    <property type="match status" value="1"/>
</dbReference>
<dbReference type="Gene3D" id="3.40.30.10">
    <property type="entry name" value="Glutaredoxin"/>
    <property type="match status" value="1"/>
</dbReference>
<accession>A0A6N7XIM5</accession>
<feature type="compositionally biased region" description="Polar residues" evidence="1">
    <location>
        <begin position="36"/>
        <end position="47"/>
    </location>
</feature>
<keyword evidence="2" id="KW-0732">Signal</keyword>
<feature type="signal peptide" evidence="2">
    <location>
        <begin position="1"/>
        <end position="22"/>
    </location>
</feature>
<dbReference type="PROSITE" id="PS51352">
    <property type="entry name" value="THIOREDOXIN_2"/>
    <property type="match status" value="1"/>
</dbReference>